<dbReference type="Proteomes" id="UP000293846">
    <property type="component" value="Unassembled WGS sequence"/>
</dbReference>
<feature type="transmembrane region" description="Helical" evidence="1">
    <location>
        <begin position="74"/>
        <end position="98"/>
    </location>
</feature>
<feature type="transmembrane region" description="Helical" evidence="1">
    <location>
        <begin position="40"/>
        <end position="62"/>
    </location>
</feature>
<evidence type="ECO:0000313" key="4">
    <source>
        <dbReference type="Proteomes" id="UP000293846"/>
    </source>
</evidence>
<reference evidence="3 4" key="1">
    <citation type="submission" date="2019-03" db="EMBL/GenBank/DDBJ databases">
        <authorList>
            <person name="Jensen L."/>
            <person name="Storgaard J."/>
            <person name="Sulaj E."/>
            <person name="Schramm A."/>
            <person name="Marshall I.P.G."/>
        </authorList>
    </citation>
    <scope>NUCLEOTIDE SEQUENCE [LARGE SCALE GENOMIC DNA]</scope>
    <source>
        <strain evidence="3 4">2017H2G3</strain>
    </source>
</reference>
<organism evidence="3 4">
    <name type="scientific">Cytobacillus praedii</name>
    <dbReference type="NCBI Taxonomy" id="1742358"/>
    <lineage>
        <taxon>Bacteria</taxon>
        <taxon>Bacillati</taxon>
        <taxon>Bacillota</taxon>
        <taxon>Bacilli</taxon>
        <taxon>Bacillales</taxon>
        <taxon>Bacillaceae</taxon>
        <taxon>Cytobacillus</taxon>
    </lineage>
</organism>
<sequence>MKFIFSYLAIINIADGAVTYWGLQFSIIEESNPIMSGLYVINPLLFLGYKLFLSCVLYGLVLTKKLPTNRFIKALSITASIIYTIVIGLHGVWVLPLII</sequence>
<evidence type="ECO:0000313" key="3">
    <source>
        <dbReference type="EMBL" id="TCJ05792.1"/>
    </source>
</evidence>
<proteinExistence type="predicted"/>
<dbReference type="EMBL" id="SJTH01000003">
    <property type="protein sequence ID" value="TCJ05792.1"/>
    <property type="molecule type" value="Genomic_DNA"/>
</dbReference>
<gene>
    <name evidence="3" type="ORF">E0Y62_03725</name>
</gene>
<accession>A0A4R1B426</accession>
<evidence type="ECO:0000259" key="2">
    <source>
        <dbReference type="Pfam" id="PF18902"/>
    </source>
</evidence>
<protein>
    <recommendedName>
        <fullName evidence="2">DUF5658 domain-containing protein</fullName>
    </recommendedName>
</protein>
<name>A0A4R1B426_9BACI</name>
<feature type="domain" description="DUF5658" evidence="2">
    <location>
        <begin position="7"/>
        <end position="95"/>
    </location>
</feature>
<keyword evidence="1" id="KW-1133">Transmembrane helix</keyword>
<dbReference type="InterPro" id="IPR043717">
    <property type="entry name" value="DUF5658"/>
</dbReference>
<dbReference type="AlphaFoldDB" id="A0A4R1B426"/>
<dbReference type="Pfam" id="PF18902">
    <property type="entry name" value="DUF5658"/>
    <property type="match status" value="1"/>
</dbReference>
<comment type="caution">
    <text evidence="3">The sequence shown here is derived from an EMBL/GenBank/DDBJ whole genome shotgun (WGS) entry which is preliminary data.</text>
</comment>
<keyword evidence="1" id="KW-0812">Transmembrane</keyword>
<keyword evidence="4" id="KW-1185">Reference proteome</keyword>
<dbReference type="OrthoDB" id="2084666at2"/>
<dbReference type="RefSeq" id="WP_131236101.1">
    <property type="nucleotide sequence ID" value="NZ_CP183326.1"/>
</dbReference>
<evidence type="ECO:0000256" key="1">
    <source>
        <dbReference type="SAM" id="Phobius"/>
    </source>
</evidence>
<keyword evidence="1" id="KW-0472">Membrane</keyword>